<reference evidence="2" key="1">
    <citation type="submission" date="2020-10" db="EMBL/GenBank/DDBJ databases">
        <title>An improved Amphimedon queenslandica hologenome assembly reveals how three proteobacterial symbionts can extend the metabolic phenotypic of their marine sponge host.</title>
        <authorList>
            <person name="Degnan B."/>
            <person name="Degnan S."/>
            <person name="Xiang X."/>
        </authorList>
    </citation>
    <scope>NUCLEOTIDE SEQUENCE</scope>
    <source>
        <strain evidence="2">AqS2</strain>
    </source>
</reference>
<comment type="caution">
    <text evidence="2">The sequence shown here is derived from an EMBL/GenBank/DDBJ whole genome shotgun (WGS) entry which is preliminary data.</text>
</comment>
<keyword evidence="3" id="KW-1185">Reference proteome</keyword>
<feature type="coiled-coil region" evidence="1">
    <location>
        <begin position="181"/>
        <end position="208"/>
    </location>
</feature>
<dbReference type="Proteomes" id="UP000604381">
    <property type="component" value="Unassembled WGS sequence"/>
</dbReference>
<gene>
    <name evidence="2" type="ORF">ISN26_07750</name>
</gene>
<evidence type="ECO:0008006" key="4">
    <source>
        <dbReference type="Google" id="ProtNLM"/>
    </source>
</evidence>
<accession>A0A930XYP0</accession>
<name>A0A930XYP0_9GAMM</name>
<proteinExistence type="predicted"/>
<dbReference type="EMBL" id="JADHEI010000058">
    <property type="protein sequence ID" value="MBF2735939.1"/>
    <property type="molecule type" value="Genomic_DNA"/>
</dbReference>
<dbReference type="AlphaFoldDB" id="A0A930XYP0"/>
<keyword evidence="1" id="KW-0175">Coiled coil</keyword>
<evidence type="ECO:0000256" key="1">
    <source>
        <dbReference type="SAM" id="Coils"/>
    </source>
</evidence>
<evidence type="ECO:0000313" key="2">
    <source>
        <dbReference type="EMBL" id="MBF2735939.1"/>
    </source>
</evidence>
<evidence type="ECO:0000313" key="3">
    <source>
        <dbReference type="Proteomes" id="UP000604381"/>
    </source>
</evidence>
<organism evidence="2 3">
    <name type="scientific">Candidatus Amphirhobacter heronislandensis</name>
    <dbReference type="NCBI Taxonomy" id="1732024"/>
    <lineage>
        <taxon>Bacteria</taxon>
        <taxon>Pseudomonadati</taxon>
        <taxon>Pseudomonadota</taxon>
        <taxon>Gammaproteobacteria</taxon>
        <taxon>Candidatus Tethybacterales</taxon>
        <taxon>Candidatus Tethybacteraceae</taxon>
        <taxon>Candidatus Amphirhobacter</taxon>
    </lineage>
</organism>
<sequence length="246" mass="27686">MKNELLSNSLEESYLAYLEEGPRRRAKLEPLHRCIAGAVQVALGSGFSVRHLSAEGGEAKIEGAFAEKSVDVAIFKGDKPVAGIAVKFVTSNYKQNAVNYFEQLVGETFNMRSKGLLYAQAFISKHPVPYLKRDGTVEKIEYFSATNLEKFQNLMRLGDKSPGVPNALFVFLTDTGDLAVFESLKDSKKDYKKNIDRLKEAVQVSDSETAEILNLTPELEEFYERHSYFGRFIEEFVDKIKAKHPD</sequence>
<protein>
    <recommendedName>
        <fullName evidence="4">Restriction endonuclease</fullName>
    </recommendedName>
</protein>